<sequence length="71" mass="7905">MKKKIMVVSFILSILVINLLFVSGFIKPDDSLFWEIAGLSGRLIGLVYSITIPLLVALAILKALFKEILEK</sequence>
<evidence type="ECO:0000313" key="3">
    <source>
        <dbReference type="Proteomes" id="UP000697472"/>
    </source>
</evidence>
<evidence type="ECO:0000256" key="1">
    <source>
        <dbReference type="SAM" id="Phobius"/>
    </source>
</evidence>
<gene>
    <name evidence="2" type="ORF">JOC28_000887</name>
</gene>
<keyword evidence="1" id="KW-0812">Transmembrane</keyword>
<evidence type="ECO:0008006" key="4">
    <source>
        <dbReference type="Google" id="ProtNLM"/>
    </source>
</evidence>
<feature type="transmembrane region" description="Helical" evidence="1">
    <location>
        <begin position="46"/>
        <end position="65"/>
    </location>
</feature>
<keyword evidence="3" id="KW-1185">Reference proteome</keyword>
<comment type="caution">
    <text evidence="2">The sequence shown here is derived from an EMBL/GenBank/DDBJ whole genome shotgun (WGS) entry which is preliminary data.</text>
</comment>
<feature type="transmembrane region" description="Helical" evidence="1">
    <location>
        <begin position="7"/>
        <end position="26"/>
    </location>
</feature>
<dbReference type="EMBL" id="JAFBEH010000015">
    <property type="protein sequence ID" value="MBM7642590.1"/>
    <property type="molecule type" value="Genomic_DNA"/>
</dbReference>
<name>A0ABS2PRH4_9STRE</name>
<keyword evidence="1" id="KW-1133">Transmembrane helix</keyword>
<organism evidence="2 3">
    <name type="scientific">Streptococcus loxodontisalivarius</name>
    <dbReference type="NCBI Taxonomy" id="1349415"/>
    <lineage>
        <taxon>Bacteria</taxon>
        <taxon>Bacillati</taxon>
        <taxon>Bacillota</taxon>
        <taxon>Bacilli</taxon>
        <taxon>Lactobacillales</taxon>
        <taxon>Streptococcaceae</taxon>
        <taxon>Streptococcus</taxon>
    </lineage>
</organism>
<proteinExistence type="predicted"/>
<keyword evidence="1" id="KW-0472">Membrane</keyword>
<dbReference type="Proteomes" id="UP000697472">
    <property type="component" value="Unassembled WGS sequence"/>
</dbReference>
<evidence type="ECO:0000313" key="2">
    <source>
        <dbReference type="EMBL" id="MBM7642590.1"/>
    </source>
</evidence>
<protein>
    <recommendedName>
        <fullName evidence="4">DUF2798 domain-containing protein</fullName>
    </recommendedName>
</protein>
<reference evidence="2 3" key="1">
    <citation type="submission" date="2021-01" db="EMBL/GenBank/DDBJ databases">
        <title>Genomic Encyclopedia of Type Strains, Phase IV (KMG-IV): sequencing the most valuable type-strain genomes for metagenomic binning, comparative biology and taxonomic classification.</title>
        <authorList>
            <person name="Goeker M."/>
        </authorList>
    </citation>
    <scope>NUCLEOTIDE SEQUENCE [LARGE SCALE GENOMIC DNA]</scope>
    <source>
        <strain evidence="2 3">DSM 27382</strain>
    </source>
</reference>
<dbReference type="RefSeq" id="WP_205009432.1">
    <property type="nucleotide sequence ID" value="NZ_JAFBEH010000015.1"/>
</dbReference>
<accession>A0ABS2PRH4</accession>